<accession>E9HDB9</accession>
<evidence type="ECO:0000313" key="2">
    <source>
        <dbReference type="Proteomes" id="UP000000305"/>
    </source>
</evidence>
<dbReference type="InterPro" id="IPR051828">
    <property type="entry name" value="HAD-like_hydrolase_domain"/>
</dbReference>
<dbReference type="OMA" id="WWRQLIA"/>
<dbReference type="InParanoid" id="E9HDB9"/>
<dbReference type="STRING" id="6669.E9HDB9"/>
<dbReference type="EMBL" id="GL732623">
    <property type="protein sequence ID" value="EFX70275.1"/>
    <property type="molecule type" value="Genomic_DNA"/>
</dbReference>
<dbReference type="Pfam" id="PF00702">
    <property type="entry name" value="Hydrolase"/>
    <property type="match status" value="1"/>
</dbReference>
<dbReference type="KEGG" id="dpx:DAPPUDRAFT_202438"/>
<gene>
    <name evidence="1" type="ORF">DAPPUDRAFT_202438</name>
</gene>
<protein>
    <recommendedName>
        <fullName evidence="3">Haloacid dehalogenase-like hydrolase domain-containing protein 3</fullName>
    </recommendedName>
</protein>
<dbReference type="InterPro" id="IPR023214">
    <property type="entry name" value="HAD_sf"/>
</dbReference>
<dbReference type="Gene3D" id="1.10.150.720">
    <property type="entry name" value="Haloacid dehalogenase-like hydrolase"/>
    <property type="match status" value="1"/>
</dbReference>
<dbReference type="InterPro" id="IPR036412">
    <property type="entry name" value="HAD-like_sf"/>
</dbReference>
<dbReference type="PhylomeDB" id="E9HDB9"/>
<evidence type="ECO:0000313" key="1">
    <source>
        <dbReference type="EMBL" id="EFX70275.1"/>
    </source>
</evidence>
<reference evidence="1 2" key="1">
    <citation type="journal article" date="2011" name="Science">
        <title>The ecoresponsive genome of Daphnia pulex.</title>
        <authorList>
            <person name="Colbourne J.K."/>
            <person name="Pfrender M.E."/>
            <person name="Gilbert D."/>
            <person name="Thomas W.K."/>
            <person name="Tucker A."/>
            <person name="Oakley T.H."/>
            <person name="Tokishita S."/>
            <person name="Aerts A."/>
            <person name="Arnold G.J."/>
            <person name="Basu M.K."/>
            <person name="Bauer D.J."/>
            <person name="Caceres C.E."/>
            <person name="Carmel L."/>
            <person name="Casola C."/>
            <person name="Choi J.H."/>
            <person name="Detter J.C."/>
            <person name="Dong Q."/>
            <person name="Dusheyko S."/>
            <person name="Eads B.D."/>
            <person name="Frohlich T."/>
            <person name="Geiler-Samerotte K.A."/>
            <person name="Gerlach D."/>
            <person name="Hatcher P."/>
            <person name="Jogdeo S."/>
            <person name="Krijgsveld J."/>
            <person name="Kriventseva E.V."/>
            <person name="Kultz D."/>
            <person name="Laforsch C."/>
            <person name="Lindquist E."/>
            <person name="Lopez J."/>
            <person name="Manak J.R."/>
            <person name="Muller J."/>
            <person name="Pangilinan J."/>
            <person name="Patwardhan R.P."/>
            <person name="Pitluck S."/>
            <person name="Pritham E.J."/>
            <person name="Rechtsteiner A."/>
            <person name="Rho M."/>
            <person name="Rogozin I.B."/>
            <person name="Sakarya O."/>
            <person name="Salamov A."/>
            <person name="Schaack S."/>
            <person name="Shapiro H."/>
            <person name="Shiga Y."/>
            <person name="Skalitzky C."/>
            <person name="Smith Z."/>
            <person name="Souvorov A."/>
            <person name="Sung W."/>
            <person name="Tang Z."/>
            <person name="Tsuchiya D."/>
            <person name="Tu H."/>
            <person name="Vos H."/>
            <person name="Wang M."/>
            <person name="Wolf Y.I."/>
            <person name="Yamagata H."/>
            <person name="Yamada T."/>
            <person name="Ye Y."/>
            <person name="Shaw J.R."/>
            <person name="Andrews J."/>
            <person name="Crease T.J."/>
            <person name="Tang H."/>
            <person name="Lucas S.M."/>
            <person name="Robertson H.M."/>
            <person name="Bork P."/>
            <person name="Koonin E.V."/>
            <person name="Zdobnov E.M."/>
            <person name="Grigoriev I.V."/>
            <person name="Lynch M."/>
            <person name="Boore J.L."/>
        </authorList>
    </citation>
    <scope>NUCLEOTIDE SEQUENCE [LARGE SCALE GENOMIC DNA]</scope>
</reference>
<dbReference type="NCBIfam" id="TIGR01549">
    <property type="entry name" value="HAD-SF-IA-v1"/>
    <property type="match status" value="1"/>
</dbReference>
<name>E9HDB9_DAPPU</name>
<dbReference type="PANTHER" id="PTHR46191">
    <property type="match status" value="1"/>
</dbReference>
<dbReference type="SUPFAM" id="SSF56784">
    <property type="entry name" value="HAD-like"/>
    <property type="match status" value="1"/>
</dbReference>
<dbReference type="SFLD" id="SFLDG01129">
    <property type="entry name" value="C1.5:_HAD__Beta-PGM__Phosphata"/>
    <property type="match status" value="1"/>
</dbReference>
<dbReference type="InterPro" id="IPR006439">
    <property type="entry name" value="HAD-SF_hydro_IA"/>
</dbReference>
<dbReference type="eggNOG" id="KOG3085">
    <property type="taxonomic scope" value="Eukaryota"/>
</dbReference>
<dbReference type="SFLD" id="SFLDS00003">
    <property type="entry name" value="Haloacid_Dehalogenase"/>
    <property type="match status" value="1"/>
</dbReference>
<dbReference type="InterPro" id="IPR044924">
    <property type="entry name" value="HAD-SF_hydro_IA_REG-2-like_cap"/>
</dbReference>
<dbReference type="FunCoup" id="E9HDB9">
    <property type="interactions" value="461"/>
</dbReference>
<sequence>MGYKLITFDFTGTLMRFRKPPTVQYENIARLYGIEIKNKKVFHDNFKKAFKTVNEVHPNFGASTNLHWTEWWLNVVKHTFISAGIHDSPNLDATSWHLIKLYGTTAGWEVVPGVERVLQSLKQKDKKIGIISNMDPRLENILQEAGLRHYFEFVLPSYEVKCVKPQSDIFRLALERYSLLCKENTKPEECCHIGDSYNEDYLGAVQSGWNAILVNKFSNSLNSSNWCANFEEFHDRLLDSLINKK</sequence>
<dbReference type="InterPro" id="IPR011949">
    <property type="entry name" value="HAD-SF_hydro_IA_REG-2-like"/>
</dbReference>
<dbReference type="Proteomes" id="UP000000305">
    <property type="component" value="Unassembled WGS sequence"/>
</dbReference>
<dbReference type="NCBIfam" id="TIGR02252">
    <property type="entry name" value="DREG-2"/>
    <property type="match status" value="1"/>
</dbReference>
<dbReference type="HOGENOM" id="CLU_045011_8_0_1"/>
<organism evidence="1 2">
    <name type="scientific">Daphnia pulex</name>
    <name type="common">Water flea</name>
    <dbReference type="NCBI Taxonomy" id="6669"/>
    <lineage>
        <taxon>Eukaryota</taxon>
        <taxon>Metazoa</taxon>
        <taxon>Ecdysozoa</taxon>
        <taxon>Arthropoda</taxon>
        <taxon>Crustacea</taxon>
        <taxon>Branchiopoda</taxon>
        <taxon>Diplostraca</taxon>
        <taxon>Cladocera</taxon>
        <taxon>Anomopoda</taxon>
        <taxon>Daphniidae</taxon>
        <taxon>Daphnia</taxon>
    </lineage>
</organism>
<evidence type="ECO:0008006" key="3">
    <source>
        <dbReference type="Google" id="ProtNLM"/>
    </source>
</evidence>
<keyword evidence="2" id="KW-1185">Reference proteome</keyword>
<proteinExistence type="predicted"/>
<dbReference type="Gene3D" id="3.40.50.1000">
    <property type="entry name" value="HAD superfamily/HAD-like"/>
    <property type="match status" value="1"/>
</dbReference>
<dbReference type="OrthoDB" id="444127at2759"/>
<dbReference type="PANTHER" id="PTHR46191:SF2">
    <property type="entry name" value="HALOACID DEHALOGENASE-LIKE HYDROLASE DOMAIN-CONTAINING PROTEIN 3"/>
    <property type="match status" value="1"/>
</dbReference>
<dbReference type="GO" id="GO:0005634">
    <property type="term" value="C:nucleus"/>
    <property type="evidence" value="ECO:0000318"/>
    <property type="project" value="GO_Central"/>
</dbReference>
<dbReference type="AlphaFoldDB" id="E9HDB9"/>